<dbReference type="EMBL" id="CP117167">
    <property type="protein sequence ID" value="WCT11586.1"/>
    <property type="molecule type" value="Genomic_DNA"/>
</dbReference>
<proteinExistence type="predicted"/>
<evidence type="ECO:0000313" key="1">
    <source>
        <dbReference type="EMBL" id="WCT11586.1"/>
    </source>
</evidence>
<organism evidence="1 2">
    <name type="scientific">Mucilaginibacter jinjuensis</name>
    <dbReference type="NCBI Taxonomy" id="1176721"/>
    <lineage>
        <taxon>Bacteria</taxon>
        <taxon>Pseudomonadati</taxon>
        <taxon>Bacteroidota</taxon>
        <taxon>Sphingobacteriia</taxon>
        <taxon>Sphingobacteriales</taxon>
        <taxon>Sphingobacteriaceae</taxon>
        <taxon>Mucilaginibacter</taxon>
    </lineage>
</organism>
<protein>
    <submittedName>
        <fullName evidence="1">Uncharacterized protein</fullName>
    </submittedName>
</protein>
<sequence>MENKNTTAIKKMWQMPEVIIIGRNDIKGGAVTSFYEGGSSHITAKTPNHHRFTIGPSSKNFVS</sequence>
<keyword evidence="2" id="KW-1185">Reference proteome</keyword>
<gene>
    <name evidence="1" type="ORF">PQO05_22865</name>
</gene>
<evidence type="ECO:0000313" key="2">
    <source>
        <dbReference type="Proteomes" id="UP001216139"/>
    </source>
</evidence>
<dbReference type="RefSeq" id="WP_273629775.1">
    <property type="nucleotide sequence ID" value="NZ_CP117167.1"/>
</dbReference>
<reference evidence="1 2" key="1">
    <citation type="submission" date="2023-02" db="EMBL/GenBank/DDBJ databases">
        <title>Genome sequence of Mucilaginibacter jinjuensis strain KACC 16571.</title>
        <authorList>
            <person name="Kim S."/>
            <person name="Heo J."/>
            <person name="Kwon S.-W."/>
        </authorList>
    </citation>
    <scope>NUCLEOTIDE SEQUENCE [LARGE SCALE GENOMIC DNA]</scope>
    <source>
        <strain evidence="1 2">KACC 16571</strain>
    </source>
</reference>
<name>A0ABY7T6W5_9SPHI</name>
<accession>A0ABY7T6W5</accession>
<dbReference type="Proteomes" id="UP001216139">
    <property type="component" value="Chromosome"/>
</dbReference>